<feature type="compositionally biased region" description="Polar residues" evidence="1">
    <location>
        <begin position="74"/>
        <end position="86"/>
    </location>
</feature>
<comment type="caution">
    <text evidence="3">The sequence shown here is derived from an EMBL/GenBank/DDBJ whole genome shotgun (WGS) entry which is preliminary data.</text>
</comment>
<evidence type="ECO:0000313" key="2">
    <source>
        <dbReference type="EMBL" id="CAK5263004.1"/>
    </source>
</evidence>
<organism evidence="3 4">
    <name type="scientific">Mycena citricolor</name>
    <dbReference type="NCBI Taxonomy" id="2018698"/>
    <lineage>
        <taxon>Eukaryota</taxon>
        <taxon>Fungi</taxon>
        <taxon>Dikarya</taxon>
        <taxon>Basidiomycota</taxon>
        <taxon>Agaricomycotina</taxon>
        <taxon>Agaricomycetes</taxon>
        <taxon>Agaricomycetidae</taxon>
        <taxon>Agaricales</taxon>
        <taxon>Marasmiineae</taxon>
        <taxon>Mycenaceae</taxon>
        <taxon>Mycena</taxon>
    </lineage>
</organism>
<reference evidence="3" key="1">
    <citation type="submission" date="2023-11" db="EMBL/GenBank/DDBJ databases">
        <authorList>
            <person name="De Vega J J."/>
            <person name="De Vega J J."/>
        </authorList>
    </citation>
    <scope>NUCLEOTIDE SEQUENCE</scope>
</reference>
<name>A0AAD2HJ19_9AGAR</name>
<evidence type="ECO:0000256" key="1">
    <source>
        <dbReference type="SAM" id="MobiDB-lite"/>
    </source>
</evidence>
<feature type="compositionally biased region" description="Polar residues" evidence="1">
    <location>
        <begin position="52"/>
        <end position="65"/>
    </location>
</feature>
<evidence type="ECO:0000313" key="3">
    <source>
        <dbReference type="EMBL" id="CAK5275866.1"/>
    </source>
</evidence>
<dbReference type="AlphaFoldDB" id="A0AAD2HJ19"/>
<dbReference type="Proteomes" id="UP001295794">
    <property type="component" value="Unassembled WGS sequence"/>
</dbReference>
<protein>
    <submittedName>
        <fullName evidence="3">Uncharacterized protein</fullName>
    </submittedName>
</protein>
<keyword evidence="4" id="KW-1185">Reference proteome</keyword>
<gene>
    <name evidence="2" type="ORF">MYCIT1_LOCUS2154</name>
    <name evidence="3" type="ORF">MYCIT1_LOCUS23929</name>
</gene>
<dbReference type="EMBL" id="CAVNYO010000031">
    <property type="protein sequence ID" value="CAK5263004.1"/>
    <property type="molecule type" value="Genomic_DNA"/>
</dbReference>
<proteinExistence type="predicted"/>
<dbReference type="EMBL" id="CAVNYO010000405">
    <property type="protein sequence ID" value="CAK5275866.1"/>
    <property type="molecule type" value="Genomic_DNA"/>
</dbReference>
<sequence length="94" mass="10791">MENINTSLQMSCSQHHNLMSTVHNWRDRFRPRTCFVERDGGVQLFTPRSIPARSQSKPTSSTIPEAQSRLPALQKSNWADDNSFTSAVRPIRYN</sequence>
<accession>A0AAD2HJ19</accession>
<evidence type="ECO:0000313" key="4">
    <source>
        <dbReference type="Proteomes" id="UP001295794"/>
    </source>
</evidence>
<feature type="region of interest" description="Disordered" evidence="1">
    <location>
        <begin position="49"/>
        <end position="94"/>
    </location>
</feature>